<accession>I3IL11</accession>
<sequence>MEFTYYGECYRCKERSSITSVPLGGIRICQECLLKIGELFLEVVGSSKIRNDWENLSMDEIIPKILNICFNSGLGTYLMFKELNEPCESKQEIPDKIQSRQITEYFTDVL</sequence>
<dbReference type="AlphaFoldDB" id="I3IL11"/>
<name>I3IL11_9BACT</name>
<protein>
    <submittedName>
        <fullName evidence="1">Uncharacterized protein</fullName>
    </submittedName>
</protein>
<reference evidence="1 2" key="1">
    <citation type="journal article" date="2012" name="FEBS Lett.">
        <title>Anammox organism KSU-1 expresses a NirK-type copper-containing nitrite reductase instead of a NirS-type with cytochrome cd1.</title>
        <authorList>
            <person name="Hira D."/>
            <person name="Toh H."/>
            <person name="Migita C.T."/>
            <person name="Okubo H."/>
            <person name="Nishiyama T."/>
            <person name="Hattori M."/>
            <person name="Furukawa K."/>
            <person name="Fujii T."/>
        </authorList>
    </citation>
    <scope>NUCLEOTIDE SEQUENCE [LARGE SCALE GENOMIC DNA]</scope>
</reference>
<organism evidence="1 2">
    <name type="scientific">Candidatus Jettenia caeni</name>
    <dbReference type="NCBI Taxonomy" id="247490"/>
    <lineage>
        <taxon>Bacteria</taxon>
        <taxon>Pseudomonadati</taxon>
        <taxon>Planctomycetota</taxon>
        <taxon>Candidatus Brocadiia</taxon>
        <taxon>Candidatus Brocadiales</taxon>
        <taxon>Candidatus Brocadiaceae</taxon>
        <taxon>Candidatus Jettenia</taxon>
    </lineage>
</organism>
<evidence type="ECO:0000313" key="2">
    <source>
        <dbReference type="Proteomes" id="UP000002985"/>
    </source>
</evidence>
<dbReference type="EMBL" id="BAFH01000003">
    <property type="protein sequence ID" value="GAB62406.1"/>
    <property type="molecule type" value="Genomic_DNA"/>
</dbReference>
<keyword evidence="2" id="KW-1185">Reference proteome</keyword>
<gene>
    <name evidence="1" type="ORF">KSU1_C0810</name>
</gene>
<comment type="caution">
    <text evidence="1">The sequence shown here is derived from an EMBL/GenBank/DDBJ whole genome shotgun (WGS) entry which is preliminary data.</text>
</comment>
<evidence type="ECO:0000313" key="1">
    <source>
        <dbReference type="EMBL" id="GAB62406.1"/>
    </source>
</evidence>
<dbReference type="Proteomes" id="UP000002985">
    <property type="component" value="Unassembled WGS sequence"/>
</dbReference>
<dbReference type="STRING" id="247490.KSU1_C0810"/>
<proteinExistence type="predicted"/>